<evidence type="ECO:0000313" key="2">
    <source>
        <dbReference type="EnsemblMetazoa" id="PPAI006349-PA"/>
    </source>
</evidence>
<reference evidence="2" key="1">
    <citation type="submission" date="2022-08" db="UniProtKB">
        <authorList>
            <consortium name="EnsemblMetazoa"/>
        </authorList>
    </citation>
    <scope>IDENTIFICATION</scope>
    <source>
        <strain evidence="2">Israel</strain>
    </source>
</reference>
<organism evidence="2 3">
    <name type="scientific">Phlebotomus papatasi</name>
    <name type="common">Sandfly</name>
    <dbReference type="NCBI Taxonomy" id="29031"/>
    <lineage>
        <taxon>Eukaryota</taxon>
        <taxon>Metazoa</taxon>
        <taxon>Ecdysozoa</taxon>
        <taxon>Arthropoda</taxon>
        <taxon>Hexapoda</taxon>
        <taxon>Insecta</taxon>
        <taxon>Pterygota</taxon>
        <taxon>Neoptera</taxon>
        <taxon>Endopterygota</taxon>
        <taxon>Diptera</taxon>
        <taxon>Nematocera</taxon>
        <taxon>Psychodoidea</taxon>
        <taxon>Psychodidae</taxon>
        <taxon>Phlebotomus</taxon>
        <taxon>Phlebotomus</taxon>
    </lineage>
</organism>
<dbReference type="SMART" id="SM00355">
    <property type="entry name" value="ZnF_C2H2"/>
    <property type="match status" value="3"/>
</dbReference>
<dbReference type="InterPro" id="IPR013087">
    <property type="entry name" value="Znf_C2H2_type"/>
</dbReference>
<dbReference type="EnsemblMetazoa" id="PPAI006349-RA">
    <property type="protein sequence ID" value="PPAI006349-PA"/>
    <property type="gene ID" value="PPAI006349"/>
</dbReference>
<dbReference type="Pfam" id="PF13894">
    <property type="entry name" value="zf-C2H2_4"/>
    <property type="match status" value="1"/>
</dbReference>
<dbReference type="AlphaFoldDB" id="A0A1B0DEK0"/>
<dbReference type="VEuPathDB" id="VectorBase:PPAPM1_009967"/>
<proteinExistence type="predicted"/>
<feature type="domain" description="C2H2-type" evidence="1">
    <location>
        <begin position="60"/>
        <end position="85"/>
    </location>
</feature>
<dbReference type="VEuPathDB" id="VectorBase:PPAI006349"/>
<evidence type="ECO:0000259" key="1">
    <source>
        <dbReference type="PROSITE" id="PS50157"/>
    </source>
</evidence>
<evidence type="ECO:0000313" key="3">
    <source>
        <dbReference type="Proteomes" id="UP000092462"/>
    </source>
</evidence>
<sequence length="85" mass="9934">MNFHCAHCPRAYGSKDVLRGHLVAVHFESAKLPCTHCNKTYKNIKSLRSHLRKIRCGRIHGCDSCGKKFHHRYDLMRHIGQLHDR</sequence>
<dbReference type="SUPFAM" id="SSF57667">
    <property type="entry name" value="beta-beta-alpha zinc fingers"/>
    <property type="match status" value="1"/>
</dbReference>
<dbReference type="PROSITE" id="PS50157">
    <property type="entry name" value="ZINC_FINGER_C2H2_2"/>
    <property type="match status" value="2"/>
</dbReference>
<keyword evidence="3" id="KW-1185">Reference proteome</keyword>
<name>A0A1B0DEK0_PHLPP</name>
<dbReference type="Pfam" id="PF00096">
    <property type="entry name" value="zf-C2H2"/>
    <property type="match status" value="1"/>
</dbReference>
<dbReference type="Proteomes" id="UP000092462">
    <property type="component" value="Unassembled WGS sequence"/>
</dbReference>
<dbReference type="EMBL" id="AJVK01032852">
    <property type="status" value="NOT_ANNOTATED_CDS"/>
    <property type="molecule type" value="Genomic_DNA"/>
</dbReference>
<dbReference type="PROSITE" id="PS00028">
    <property type="entry name" value="ZINC_FINGER_C2H2_1"/>
    <property type="match status" value="2"/>
</dbReference>
<dbReference type="Gene3D" id="3.30.160.60">
    <property type="entry name" value="Classic Zinc Finger"/>
    <property type="match status" value="1"/>
</dbReference>
<protein>
    <recommendedName>
        <fullName evidence="1">C2H2-type domain-containing protein</fullName>
    </recommendedName>
</protein>
<accession>A0A1B0DEK0</accession>
<feature type="domain" description="C2H2-type" evidence="1">
    <location>
        <begin position="3"/>
        <end position="31"/>
    </location>
</feature>
<dbReference type="InterPro" id="IPR036236">
    <property type="entry name" value="Znf_C2H2_sf"/>
</dbReference>